<feature type="region of interest" description="Disordered" evidence="1">
    <location>
        <begin position="48"/>
        <end position="84"/>
    </location>
</feature>
<sequence length="185" mass="20139">MDSNSSSMTVVDQAFSELPDGQGSFKTIPVGINAPLKAVRASKGVLMKRLGGRRSRSASNSSVSHATTSVSRIQKQRQSCFSSRPLARKLDKKVEKIVRARVESEPSRSAVNAGNGDAHFDVDPSSGHKMKSQIPRGQPFGMAEPADALREFCTTIPETLRRSVAFQNTLKRAVKKALDREATLR</sequence>
<organism evidence="2 3">
    <name type="scientific">Coprinellus micaceus</name>
    <name type="common">Glistening ink-cap mushroom</name>
    <name type="synonym">Coprinus micaceus</name>
    <dbReference type="NCBI Taxonomy" id="71717"/>
    <lineage>
        <taxon>Eukaryota</taxon>
        <taxon>Fungi</taxon>
        <taxon>Dikarya</taxon>
        <taxon>Basidiomycota</taxon>
        <taxon>Agaricomycotina</taxon>
        <taxon>Agaricomycetes</taxon>
        <taxon>Agaricomycetidae</taxon>
        <taxon>Agaricales</taxon>
        <taxon>Agaricineae</taxon>
        <taxon>Psathyrellaceae</taxon>
        <taxon>Coprinellus</taxon>
    </lineage>
</organism>
<dbReference type="AlphaFoldDB" id="A0A4Y7TGE0"/>
<keyword evidence="3" id="KW-1185">Reference proteome</keyword>
<feature type="compositionally biased region" description="Low complexity" evidence="1">
    <location>
        <begin position="57"/>
        <end position="72"/>
    </location>
</feature>
<comment type="caution">
    <text evidence="2">The sequence shown here is derived from an EMBL/GenBank/DDBJ whole genome shotgun (WGS) entry which is preliminary data.</text>
</comment>
<proteinExistence type="predicted"/>
<evidence type="ECO:0000313" key="3">
    <source>
        <dbReference type="Proteomes" id="UP000298030"/>
    </source>
</evidence>
<accession>A0A4Y7TGE0</accession>
<dbReference type="Proteomes" id="UP000298030">
    <property type="component" value="Unassembled WGS sequence"/>
</dbReference>
<dbReference type="EMBL" id="QPFP01000013">
    <property type="protein sequence ID" value="TEB33240.1"/>
    <property type="molecule type" value="Genomic_DNA"/>
</dbReference>
<reference evidence="2 3" key="1">
    <citation type="journal article" date="2019" name="Nat. Ecol. Evol.">
        <title>Megaphylogeny resolves global patterns of mushroom evolution.</title>
        <authorList>
            <person name="Varga T."/>
            <person name="Krizsan K."/>
            <person name="Foldi C."/>
            <person name="Dima B."/>
            <person name="Sanchez-Garcia M."/>
            <person name="Sanchez-Ramirez S."/>
            <person name="Szollosi G.J."/>
            <person name="Szarkandi J.G."/>
            <person name="Papp V."/>
            <person name="Albert L."/>
            <person name="Andreopoulos W."/>
            <person name="Angelini C."/>
            <person name="Antonin V."/>
            <person name="Barry K.W."/>
            <person name="Bougher N.L."/>
            <person name="Buchanan P."/>
            <person name="Buyck B."/>
            <person name="Bense V."/>
            <person name="Catcheside P."/>
            <person name="Chovatia M."/>
            <person name="Cooper J."/>
            <person name="Damon W."/>
            <person name="Desjardin D."/>
            <person name="Finy P."/>
            <person name="Geml J."/>
            <person name="Haridas S."/>
            <person name="Hughes K."/>
            <person name="Justo A."/>
            <person name="Karasinski D."/>
            <person name="Kautmanova I."/>
            <person name="Kiss B."/>
            <person name="Kocsube S."/>
            <person name="Kotiranta H."/>
            <person name="LaButti K.M."/>
            <person name="Lechner B.E."/>
            <person name="Liimatainen K."/>
            <person name="Lipzen A."/>
            <person name="Lukacs Z."/>
            <person name="Mihaltcheva S."/>
            <person name="Morgado L.N."/>
            <person name="Niskanen T."/>
            <person name="Noordeloos M.E."/>
            <person name="Ohm R.A."/>
            <person name="Ortiz-Santana B."/>
            <person name="Ovrebo C."/>
            <person name="Racz N."/>
            <person name="Riley R."/>
            <person name="Savchenko A."/>
            <person name="Shiryaev A."/>
            <person name="Soop K."/>
            <person name="Spirin V."/>
            <person name="Szebenyi C."/>
            <person name="Tomsovsky M."/>
            <person name="Tulloss R.E."/>
            <person name="Uehling J."/>
            <person name="Grigoriev I.V."/>
            <person name="Vagvolgyi C."/>
            <person name="Papp T."/>
            <person name="Martin F.M."/>
            <person name="Miettinen O."/>
            <person name="Hibbett D.S."/>
            <person name="Nagy L.G."/>
        </authorList>
    </citation>
    <scope>NUCLEOTIDE SEQUENCE [LARGE SCALE GENOMIC DNA]</scope>
    <source>
        <strain evidence="2 3">FP101781</strain>
    </source>
</reference>
<gene>
    <name evidence="2" type="ORF">FA13DRAFT_1731004</name>
</gene>
<protein>
    <submittedName>
        <fullName evidence="2">Uncharacterized protein</fullName>
    </submittedName>
</protein>
<evidence type="ECO:0000313" key="2">
    <source>
        <dbReference type="EMBL" id="TEB33240.1"/>
    </source>
</evidence>
<evidence type="ECO:0000256" key="1">
    <source>
        <dbReference type="SAM" id="MobiDB-lite"/>
    </source>
</evidence>
<feature type="region of interest" description="Disordered" evidence="1">
    <location>
        <begin position="101"/>
        <end position="133"/>
    </location>
</feature>
<name>A0A4Y7TGE0_COPMI</name>